<proteinExistence type="predicted"/>
<feature type="region of interest" description="Disordered" evidence="1">
    <location>
        <begin position="36"/>
        <end position="65"/>
    </location>
</feature>
<dbReference type="OrthoDB" id="10253982at2759"/>
<dbReference type="Gene3D" id="3.60.10.10">
    <property type="entry name" value="Endonuclease/exonuclease/phosphatase"/>
    <property type="match status" value="1"/>
</dbReference>
<evidence type="ECO:0000313" key="2">
    <source>
        <dbReference type="EMBL" id="OWF53484.1"/>
    </source>
</evidence>
<evidence type="ECO:0000313" key="3">
    <source>
        <dbReference type="Proteomes" id="UP000242188"/>
    </source>
</evidence>
<feature type="compositionally biased region" description="Polar residues" evidence="1">
    <location>
        <begin position="36"/>
        <end position="46"/>
    </location>
</feature>
<dbReference type="AlphaFoldDB" id="A0A210QXN4"/>
<dbReference type="InterPro" id="IPR036691">
    <property type="entry name" value="Endo/exonu/phosph_ase_sf"/>
</dbReference>
<feature type="compositionally biased region" description="Low complexity" evidence="1">
    <location>
        <begin position="53"/>
        <end position="63"/>
    </location>
</feature>
<name>A0A210QXN4_MIZYE</name>
<feature type="region of interest" description="Disordered" evidence="1">
    <location>
        <begin position="134"/>
        <end position="189"/>
    </location>
</feature>
<keyword evidence="3" id="KW-1185">Reference proteome</keyword>
<dbReference type="EMBL" id="NEDP02001335">
    <property type="protein sequence ID" value="OWF53484.1"/>
    <property type="molecule type" value="Genomic_DNA"/>
</dbReference>
<accession>A0A210QXN4</accession>
<gene>
    <name evidence="2" type="ORF">KP79_PYT13597</name>
</gene>
<comment type="caution">
    <text evidence="2">The sequence shown here is derived from an EMBL/GenBank/DDBJ whole genome shotgun (WGS) entry which is preliminary data.</text>
</comment>
<sequence length="283" mass="32264">MFSKLIKNNLITRCSRLFFNGTGSCIMDLRTYETNGLPTDDTSTTKSQKRRYSSGSSSSRSQQACAPGEIIDQMRHDDPAIIDLTVTIDDPAIIDLTGSIGNTKTNLPKLNYRDLEGSAVKGLEDNPMGPLFSRLNDSKYFQRGPSSSSSQQSKTFSDIENKARPFSPNPPLKKHKKEEDDSSPETKDEFDLDSYKSLRTWEWTTIGRQCLFGNYSYHGTDFTVMSYNVLAQNLLYDNINLYVNSEEKYLEWNYRKHVLLHEIKEHLPDVSMIISNSRIHLAF</sequence>
<dbReference type="Proteomes" id="UP000242188">
    <property type="component" value="Unassembled WGS sequence"/>
</dbReference>
<organism evidence="2 3">
    <name type="scientific">Mizuhopecten yessoensis</name>
    <name type="common">Japanese scallop</name>
    <name type="synonym">Patinopecten yessoensis</name>
    <dbReference type="NCBI Taxonomy" id="6573"/>
    <lineage>
        <taxon>Eukaryota</taxon>
        <taxon>Metazoa</taxon>
        <taxon>Spiralia</taxon>
        <taxon>Lophotrochozoa</taxon>
        <taxon>Mollusca</taxon>
        <taxon>Bivalvia</taxon>
        <taxon>Autobranchia</taxon>
        <taxon>Pteriomorphia</taxon>
        <taxon>Pectinida</taxon>
        <taxon>Pectinoidea</taxon>
        <taxon>Pectinidae</taxon>
        <taxon>Mizuhopecten</taxon>
    </lineage>
</organism>
<evidence type="ECO:0000256" key="1">
    <source>
        <dbReference type="SAM" id="MobiDB-lite"/>
    </source>
</evidence>
<protein>
    <submittedName>
        <fullName evidence="2">Protein angel</fullName>
    </submittedName>
</protein>
<reference evidence="2 3" key="1">
    <citation type="journal article" date="2017" name="Nat. Ecol. Evol.">
        <title>Scallop genome provides insights into evolution of bilaterian karyotype and development.</title>
        <authorList>
            <person name="Wang S."/>
            <person name="Zhang J."/>
            <person name="Jiao W."/>
            <person name="Li J."/>
            <person name="Xun X."/>
            <person name="Sun Y."/>
            <person name="Guo X."/>
            <person name="Huan P."/>
            <person name="Dong B."/>
            <person name="Zhang L."/>
            <person name="Hu X."/>
            <person name="Sun X."/>
            <person name="Wang J."/>
            <person name="Zhao C."/>
            <person name="Wang Y."/>
            <person name="Wang D."/>
            <person name="Huang X."/>
            <person name="Wang R."/>
            <person name="Lv J."/>
            <person name="Li Y."/>
            <person name="Zhang Z."/>
            <person name="Liu B."/>
            <person name="Lu W."/>
            <person name="Hui Y."/>
            <person name="Liang J."/>
            <person name="Zhou Z."/>
            <person name="Hou R."/>
            <person name="Li X."/>
            <person name="Liu Y."/>
            <person name="Li H."/>
            <person name="Ning X."/>
            <person name="Lin Y."/>
            <person name="Zhao L."/>
            <person name="Xing Q."/>
            <person name="Dou J."/>
            <person name="Li Y."/>
            <person name="Mao J."/>
            <person name="Guo H."/>
            <person name="Dou H."/>
            <person name="Li T."/>
            <person name="Mu C."/>
            <person name="Jiang W."/>
            <person name="Fu Q."/>
            <person name="Fu X."/>
            <person name="Miao Y."/>
            <person name="Liu J."/>
            <person name="Yu Q."/>
            <person name="Li R."/>
            <person name="Liao H."/>
            <person name="Li X."/>
            <person name="Kong Y."/>
            <person name="Jiang Z."/>
            <person name="Chourrout D."/>
            <person name="Li R."/>
            <person name="Bao Z."/>
        </authorList>
    </citation>
    <scope>NUCLEOTIDE SEQUENCE [LARGE SCALE GENOMIC DNA]</scope>
    <source>
        <strain evidence="2 3">PY_sf001</strain>
    </source>
</reference>
<dbReference type="STRING" id="6573.A0A210QXN4"/>